<dbReference type="EC" id="3.1.4.-" evidence="2"/>
<keyword evidence="5" id="KW-1185">Reference proteome</keyword>
<dbReference type="InterPro" id="IPR000979">
    <property type="entry name" value="Phosphodiesterase_MJ0936/Vps29"/>
</dbReference>
<evidence type="ECO:0000313" key="5">
    <source>
        <dbReference type="Proteomes" id="UP000216035"/>
    </source>
</evidence>
<keyword evidence="2" id="KW-0479">Metal-binding</keyword>
<accession>A0A255ZIW9</accession>
<dbReference type="InterPro" id="IPR024654">
    <property type="entry name" value="Calcineurin-like_PHP_lpxH"/>
</dbReference>
<sequence length="170" mass="19211">MKILVLSDTHGHIDERILDYASKADEVWHAGDIGNLSVVDQLEKVAKLRAVFGNIDGQSARLRFPENNFFEVDGLSVFIRHICGYPGTYNQITRSLIETNKPKMVICGHSHILKVMRDPRYQHLHMNPGACGISGFHQIRTMLRFEIEAAKPTNLEVIELGARHIKKSPV</sequence>
<protein>
    <recommendedName>
        <fullName evidence="2">Phosphoesterase</fullName>
        <ecNumber evidence="2">3.1.4.-</ecNumber>
    </recommendedName>
</protein>
<dbReference type="Gene3D" id="3.60.21.10">
    <property type="match status" value="1"/>
</dbReference>
<dbReference type="EMBL" id="NOXX01000219">
    <property type="protein sequence ID" value="OYQ41497.1"/>
    <property type="molecule type" value="Genomic_DNA"/>
</dbReference>
<organism evidence="4 5">
    <name type="scientific">Flavobacterium aurantiibacter</name>
    <dbReference type="NCBI Taxonomy" id="2023067"/>
    <lineage>
        <taxon>Bacteria</taxon>
        <taxon>Pseudomonadati</taxon>
        <taxon>Bacteroidota</taxon>
        <taxon>Flavobacteriia</taxon>
        <taxon>Flavobacteriales</taxon>
        <taxon>Flavobacteriaceae</taxon>
        <taxon>Flavobacterium</taxon>
    </lineage>
</organism>
<comment type="similarity">
    <text evidence="1 2">Belongs to the metallophosphoesterase superfamily. YfcE family.</text>
</comment>
<dbReference type="SUPFAM" id="SSF56300">
    <property type="entry name" value="Metallo-dependent phosphatases"/>
    <property type="match status" value="1"/>
</dbReference>
<dbReference type="GO" id="GO:0046872">
    <property type="term" value="F:metal ion binding"/>
    <property type="evidence" value="ECO:0007669"/>
    <property type="project" value="UniProtKB-KW"/>
</dbReference>
<feature type="domain" description="Calcineurin-like phosphoesterase" evidence="3">
    <location>
        <begin position="1"/>
        <end position="148"/>
    </location>
</feature>
<dbReference type="AlphaFoldDB" id="A0A255ZIW9"/>
<dbReference type="Proteomes" id="UP000216035">
    <property type="component" value="Unassembled WGS sequence"/>
</dbReference>
<dbReference type="GO" id="GO:0016787">
    <property type="term" value="F:hydrolase activity"/>
    <property type="evidence" value="ECO:0007669"/>
    <property type="project" value="UniProtKB-UniRule"/>
</dbReference>
<gene>
    <name evidence="4" type="ORF">CHX27_13010</name>
</gene>
<name>A0A255ZIW9_9FLAO</name>
<comment type="caution">
    <text evidence="4">The sequence shown here is derived from an EMBL/GenBank/DDBJ whole genome shotgun (WGS) entry which is preliminary data.</text>
</comment>
<proteinExistence type="inferred from homology"/>
<dbReference type="PANTHER" id="PTHR43165">
    <property type="entry name" value="METALLOPHOSPHOESTERASE"/>
    <property type="match status" value="1"/>
</dbReference>
<reference evidence="4 5" key="1">
    <citation type="submission" date="2017-07" db="EMBL/GenBank/DDBJ databases">
        <title>Flavobacterium cyanobacteriorum sp. nov., isolated from cyanobacterial aggregates in a eutrophic lake.</title>
        <authorList>
            <person name="Cai H."/>
        </authorList>
    </citation>
    <scope>NUCLEOTIDE SEQUENCE [LARGE SCALE GENOMIC DNA]</scope>
    <source>
        <strain evidence="4 5">TH167</strain>
    </source>
</reference>
<dbReference type="NCBIfam" id="TIGR00040">
    <property type="entry name" value="yfcE"/>
    <property type="match status" value="1"/>
</dbReference>
<evidence type="ECO:0000256" key="1">
    <source>
        <dbReference type="ARBA" id="ARBA00008950"/>
    </source>
</evidence>
<dbReference type="InterPro" id="IPR029052">
    <property type="entry name" value="Metallo-depent_PP-like"/>
</dbReference>
<dbReference type="OrthoDB" id="9785951at2"/>
<evidence type="ECO:0000259" key="3">
    <source>
        <dbReference type="Pfam" id="PF12850"/>
    </source>
</evidence>
<comment type="cofactor">
    <cofactor evidence="2">
        <name>a divalent metal cation</name>
        <dbReference type="ChEBI" id="CHEBI:60240"/>
    </cofactor>
</comment>
<evidence type="ECO:0000256" key="2">
    <source>
        <dbReference type="RuleBase" id="RU362039"/>
    </source>
</evidence>
<dbReference type="InterPro" id="IPR053193">
    <property type="entry name" value="MetalloPDE_YfcE-like"/>
</dbReference>
<dbReference type="PANTHER" id="PTHR43165:SF1">
    <property type="entry name" value="PHOSPHODIESTERASE MJ0936"/>
    <property type="match status" value="1"/>
</dbReference>
<dbReference type="Pfam" id="PF12850">
    <property type="entry name" value="Metallophos_2"/>
    <property type="match status" value="1"/>
</dbReference>
<evidence type="ECO:0000313" key="4">
    <source>
        <dbReference type="EMBL" id="OYQ41497.1"/>
    </source>
</evidence>